<dbReference type="Proteomes" id="UP001595926">
    <property type="component" value="Unassembled WGS sequence"/>
</dbReference>
<sequence>MSNVKNKVVLITGAASGLGLGMAKEFAKQGAKVVIADLDLEKSKQVAEEIAKENKVETLAVQMNVVDEAQVKEGVDETVKKFGRIDTVINNAGIQIISPIVDFSVSSWKKLFDIHMTGTLLVTQAAMRHMIELKTGGRIIVVGSVHSVLASKNKAAYVAAKHAQVGFVRALAKEGAEHNISSNLIGPGFVMTPLVEKQIPEQAKELNISEEEVVKNIMLGGTVDGEFTTVQDIADTAIFLAGFKTNALTGQKILVSHGWGM</sequence>
<evidence type="ECO:0000256" key="2">
    <source>
        <dbReference type="RuleBase" id="RU000363"/>
    </source>
</evidence>
<dbReference type="RefSeq" id="WP_119330500.1">
    <property type="nucleotide sequence ID" value="NZ_JBHSJH010000001.1"/>
</dbReference>
<dbReference type="Pfam" id="PF00106">
    <property type="entry name" value="adh_short"/>
    <property type="match status" value="1"/>
</dbReference>
<accession>A0ABV9TA60</accession>
<evidence type="ECO:0000313" key="4">
    <source>
        <dbReference type="Proteomes" id="UP001595926"/>
    </source>
</evidence>
<dbReference type="InterPro" id="IPR036291">
    <property type="entry name" value="NAD(P)-bd_dom_sf"/>
</dbReference>
<keyword evidence="4" id="KW-1185">Reference proteome</keyword>
<dbReference type="InterPro" id="IPR050259">
    <property type="entry name" value="SDR"/>
</dbReference>
<comment type="similarity">
    <text evidence="1 2">Belongs to the short-chain dehydrogenases/reductases (SDR) family.</text>
</comment>
<dbReference type="CDD" id="cd05233">
    <property type="entry name" value="SDR_c"/>
    <property type="match status" value="1"/>
</dbReference>
<name>A0ABV9TA60_9GAMM</name>
<evidence type="ECO:0000256" key="1">
    <source>
        <dbReference type="ARBA" id="ARBA00006484"/>
    </source>
</evidence>
<protein>
    <submittedName>
        <fullName evidence="3">3-hydroxybutyrate dehydrogenase</fullName>
    </submittedName>
</protein>
<dbReference type="PRINTS" id="PR00080">
    <property type="entry name" value="SDRFAMILY"/>
</dbReference>
<evidence type="ECO:0000313" key="3">
    <source>
        <dbReference type="EMBL" id="MFC4891767.1"/>
    </source>
</evidence>
<dbReference type="PANTHER" id="PTHR42879">
    <property type="entry name" value="3-OXOACYL-(ACYL-CARRIER-PROTEIN) REDUCTASE"/>
    <property type="match status" value="1"/>
</dbReference>
<dbReference type="Gene3D" id="3.40.50.720">
    <property type="entry name" value="NAD(P)-binding Rossmann-like Domain"/>
    <property type="match status" value="1"/>
</dbReference>
<dbReference type="EMBL" id="JBHSJH010000001">
    <property type="protein sequence ID" value="MFC4891767.1"/>
    <property type="molecule type" value="Genomic_DNA"/>
</dbReference>
<gene>
    <name evidence="3" type="ORF">ACFPDQ_01720</name>
</gene>
<reference evidence="4" key="1">
    <citation type="journal article" date="2019" name="Int. J. Syst. Evol. Microbiol.">
        <title>The Global Catalogue of Microorganisms (GCM) 10K type strain sequencing project: providing services to taxonomists for standard genome sequencing and annotation.</title>
        <authorList>
            <consortium name="The Broad Institute Genomics Platform"/>
            <consortium name="The Broad Institute Genome Sequencing Center for Infectious Disease"/>
            <person name="Wu L."/>
            <person name="Ma J."/>
        </authorList>
    </citation>
    <scope>NUCLEOTIDE SEQUENCE [LARGE SCALE GENOMIC DNA]</scope>
    <source>
        <strain evidence="4">CGMCC 1.13718</strain>
    </source>
</reference>
<organism evidence="3 4">
    <name type="scientific">Pseudofrancisella aestuarii</name>
    <dbReference type="NCBI Taxonomy" id="2670347"/>
    <lineage>
        <taxon>Bacteria</taxon>
        <taxon>Pseudomonadati</taxon>
        <taxon>Pseudomonadota</taxon>
        <taxon>Gammaproteobacteria</taxon>
        <taxon>Thiotrichales</taxon>
        <taxon>Francisellaceae</taxon>
        <taxon>Pseudofrancisella</taxon>
    </lineage>
</organism>
<dbReference type="SUPFAM" id="SSF51735">
    <property type="entry name" value="NAD(P)-binding Rossmann-fold domains"/>
    <property type="match status" value="1"/>
</dbReference>
<dbReference type="PANTHER" id="PTHR42879:SF2">
    <property type="entry name" value="3-OXOACYL-[ACYL-CARRIER-PROTEIN] REDUCTASE FABG"/>
    <property type="match status" value="1"/>
</dbReference>
<proteinExistence type="inferred from homology"/>
<dbReference type="InterPro" id="IPR002347">
    <property type="entry name" value="SDR_fam"/>
</dbReference>
<comment type="caution">
    <text evidence="3">The sequence shown here is derived from an EMBL/GenBank/DDBJ whole genome shotgun (WGS) entry which is preliminary data.</text>
</comment>
<dbReference type="NCBIfam" id="NF009093">
    <property type="entry name" value="PRK12429.1"/>
    <property type="match status" value="1"/>
</dbReference>
<dbReference type="PRINTS" id="PR00081">
    <property type="entry name" value="GDHRDH"/>
</dbReference>